<dbReference type="EMBL" id="JAFEKC020000005">
    <property type="protein sequence ID" value="KAK0514694.1"/>
    <property type="molecule type" value="Genomic_DNA"/>
</dbReference>
<dbReference type="FunFam" id="3.10.20.90:FF:000268">
    <property type="entry name" value="Ubiquitin-like modifier HUB1"/>
    <property type="match status" value="1"/>
</dbReference>
<dbReference type="InterPro" id="IPR039732">
    <property type="entry name" value="Hub1/Ubl5"/>
</dbReference>
<feature type="compositionally biased region" description="Basic and acidic residues" evidence="3">
    <location>
        <begin position="70"/>
        <end position="115"/>
    </location>
</feature>
<accession>A0AA39V6P7</accession>
<keyword evidence="2" id="KW-0833">Ubl conjugation pathway</keyword>
<feature type="compositionally biased region" description="Basic and acidic residues" evidence="3">
    <location>
        <begin position="128"/>
        <end position="139"/>
    </location>
</feature>
<feature type="compositionally biased region" description="Basic and acidic residues" evidence="3">
    <location>
        <begin position="46"/>
        <end position="63"/>
    </location>
</feature>
<proteinExistence type="predicted"/>
<evidence type="ECO:0000256" key="2">
    <source>
        <dbReference type="ARBA" id="ARBA00022786"/>
    </source>
</evidence>
<name>A0AA39V6P7_9LECA</name>
<dbReference type="InterPro" id="IPR029071">
    <property type="entry name" value="Ubiquitin-like_domsf"/>
</dbReference>
<comment type="caution">
    <text evidence="4">The sequence shown here is derived from an EMBL/GenBank/DDBJ whole genome shotgun (WGS) entry which is preliminary data.</text>
</comment>
<keyword evidence="5" id="KW-1185">Reference proteome</keyword>
<evidence type="ECO:0000256" key="1">
    <source>
        <dbReference type="ARBA" id="ARBA00014108"/>
    </source>
</evidence>
<dbReference type="SUPFAM" id="SSF54236">
    <property type="entry name" value="Ubiquitin-like"/>
    <property type="match status" value="1"/>
</dbReference>
<dbReference type="AlphaFoldDB" id="A0AA39V6P7"/>
<evidence type="ECO:0000313" key="5">
    <source>
        <dbReference type="Proteomes" id="UP001166286"/>
    </source>
</evidence>
<feature type="region of interest" description="Disordered" evidence="3">
    <location>
        <begin position="1"/>
        <end position="155"/>
    </location>
</feature>
<sequence length="232" mass="26615">MPDSRYRSRSPSPYSKRAERSSRRDEHPRSLSPRRGYDSPSSPRAGHHERSRSPRRRDHERSRKSGGGFRWKEKPRNDDEDRREDRRLDRGYREHEPPKPRSPARDSNRRDDVEAKFGPIGSNGPKAAQDKPEENPEKEKKKKKAAPTIQPTGEPMIIVNVNDRLGTKASIPCLASDPIKLFKAQVAARIGRQPHEIMLKRQGERPFKDQLTLEDYGVSNGVQLDLEIDTGD</sequence>
<evidence type="ECO:0000313" key="4">
    <source>
        <dbReference type="EMBL" id="KAK0514694.1"/>
    </source>
</evidence>
<dbReference type="PANTHER" id="PTHR13042">
    <property type="entry name" value="UBIQUITIN-LIKE PROTEIN 5"/>
    <property type="match status" value="1"/>
</dbReference>
<organism evidence="4 5">
    <name type="scientific">Cladonia borealis</name>
    <dbReference type="NCBI Taxonomy" id="184061"/>
    <lineage>
        <taxon>Eukaryota</taxon>
        <taxon>Fungi</taxon>
        <taxon>Dikarya</taxon>
        <taxon>Ascomycota</taxon>
        <taxon>Pezizomycotina</taxon>
        <taxon>Lecanoromycetes</taxon>
        <taxon>OSLEUM clade</taxon>
        <taxon>Lecanoromycetidae</taxon>
        <taxon>Lecanorales</taxon>
        <taxon>Lecanorineae</taxon>
        <taxon>Cladoniaceae</taxon>
        <taxon>Cladonia</taxon>
    </lineage>
</organism>
<dbReference type="Proteomes" id="UP001166286">
    <property type="component" value="Unassembled WGS sequence"/>
</dbReference>
<feature type="compositionally biased region" description="Basic and acidic residues" evidence="3">
    <location>
        <begin position="16"/>
        <end position="29"/>
    </location>
</feature>
<reference evidence="4" key="1">
    <citation type="submission" date="2023-03" db="EMBL/GenBank/DDBJ databases">
        <title>Complete genome of Cladonia borealis.</title>
        <authorList>
            <person name="Park H."/>
        </authorList>
    </citation>
    <scope>NUCLEOTIDE SEQUENCE</scope>
    <source>
        <strain evidence="4">ANT050790</strain>
    </source>
</reference>
<dbReference type="Gene3D" id="3.10.20.90">
    <property type="entry name" value="Phosphatidylinositol 3-kinase Catalytic Subunit, Chain A, domain 1"/>
    <property type="match status" value="1"/>
</dbReference>
<evidence type="ECO:0000256" key="3">
    <source>
        <dbReference type="SAM" id="MobiDB-lite"/>
    </source>
</evidence>
<protein>
    <recommendedName>
        <fullName evidence="1">Ubiquitin-like modifier HUB1</fullName>
    </recommendedName>
</protein>
<gene>
    <name evidence="4" type="ORF">JMJ35_003311</name>
</gene>